<dbReference type="EMBL" id="QUWK01000014">
    <property type="protein sequence ID" value="RFU93987.1"/>
    <property type="molecule type" value="Genomic_DNA"/>
</dbReference>
<dbReference type="Pfam" id="PF02311">
    <property type="entry name" value="AraC_binding"/>
    <property type="match status" value="1"/>
</dbReference>
<dbReference type="InterPro" id="IPR037923">
    <property type="entry name" value="HTH-like"/>
</dbReference>
<evidence type="ECO:0000256" key="1">
    <source>
        <dbReference type="ARBA" id="ARBA00023015"/>
    </source>
</evidence>
<dbReference type="PANTHER" id="PTHR43280:SF2">
    <property type="entry name" value="HTH-TYPE TRANSCRIPTIONAL REGULATOR EXSA"/>
    <property type="match status" value="1"/>
</dbReference>
<dbReference type="PRINTS" id="PR00032">
    <property type="entry name" value="HTHARAC"/>
</dbReference>
<keyword evidence="2" id="KW-0238">DNA-binding</keyword>
<dbReference type="SUPFAM" id="SSF46689">
    <property type="entry name" value="Homeodomain-like"/>
    <property type="match status" value="1"/>
</dbReference>
<comment type="caution">
    <text evidence="5">The sequence shown here is derived from an EMBL/GenBank/DDBJ whole genome shotgun (WGS) entry which is preliminary data.</text>
</comment>
<dbReference type="InterPro" id="IPR018060">
    <property type="entry name" value="HTH_AraC"/>
</dbReference>
<dbReference type="PANTHER" id="PTHR43280">
    <property type="entry name" value="ARAC-FAMILY TRANSCRIPTIONAL REGULATOR"/>
    <property type="match status" value="1"/>
</dbReference>
<dbReference type="RefSeq" id="WP_117331251.1">
    <property type="nucleotide sequence ID" value="NZ_QUWK01000014.1"/>
</dbReference>
<evidence type="ECO:0000313" key="5">
    <source>
        <dbReference type="EMBL" id="RFU93987.1"/>
    </source>
</evidence>
<gene>
    <name evidence="5" type="ORF">DYP60_11990</name>
</gene>
<dbReference type="Proteomes" id="UP000264002">
    <property type="component" value="Unassembled WGS sequence"/>
</dbReference>
<dbReference type="OrthoDB" id="359371at2"/>
<keyword evidence="3" id="KW-0804">Transcription</keyword>
<dbReference type="InterPro" id="IPR003313">
    <property type="entry name" value="AraC-bd"/>
</dbReference>
<protein>
    <submittedName>
        <fullName evidence="5">AraC family transcriptional regulator</fullName>
    </submittedName>
</protein>
<keyword evidence="6" id="KW-1185">Reference proteome</keyword>
<proteinExistence type="predicted"/>
<name>A0A372MDX2_9SPIR</name>
<feature type="domain" description="HTH araC/xylS-type" evidence="4">
    <location>
        <begin position="192"/>
        <end position="290"/>
    </location>
</feature>
<accession>A0A372MDX2</accession>
<evidence type="ECO:0000256" key="3">
    <source>
        <dbReference type="ARBA" id="ARBA00023163"/>
    </source>
</evidence>
<dbReference type="InterPro" id="IPR014710">
    <property type="entry name" value="RmlC-like_jellyroll"/>
</dbReference>
<dbReference type="Pfam" id="PF12833">
    <property type="entry name" value="HTH_18"/>
    <property type="match status" value="1"/>
</dbReference>
<dbReference type="PROSITE" id="PS01124">
    <property type="entry name" value="HTH_ARAC_FAMILY_2"/>
    <property type="match status" value="1"/>
</dbReference>
<evidence type="ECO:0000313" key="6">
    <source>
        <dbReference type="Proteomes" id="UP000264002"/>
    </source>
</evidence>
<evidence type="ECO:0000259" key="4">
    <source>
        <dbReference type="PROSITE" id="PS01124"/>
    </source>
</evidence>
<sequence>MDYELNKASRRLSELPFIIELSGFTIEVKWLRVMQKTGQWIIPRHAHSSFEFHIIARGACTVTTDNESFTAKAGSFYLTAPGVYHEQCNYNEGDLIEYSLDCTFHPRRESATQENSEWSQLHSFFLSVPCTPFQDTNGVISLFEQALDEALHIRPAYGIIILSLVPAILVAAARSMGIGPIPSKNNQKTRMDRIAEFVEDNINRPLCPADIAAYLNLSEKQISRIVFASEGYSTKRFIILAKIEQAKKMLTNPSYSINEIAKDLGYSTTSYFTTAFKKNEGVTPGAYREKILSKHTTYHT</sequence>
<dbReference type="InterPro" id="IPR020449">
    <property type="entry name" value="Tscrpt_reg_AraC-type_HTH"/>
</dbReference>
<dbReference type="Gene3D" id="1.10.10.60">
    <property type="entry name" value="Homeodomain-like"/>
    <property type="match status" value="1"/>
</dbReference>
<dbReference type="AlphaFoldDB" id="A0A372MDX2"/>
<dbReference type="Gene3D" id="2.60.120.10">
    <property type="entry name" value="Jelly Rolls"/>
    <property type="match status" value="1"/>
</dbReference>
<dbReference type="GO" id="GO:0003700">
    <property type="term" value="F:DNA-binding transcription factor activity"/>
    <property type="evidence" value="ECO:0007669"/>
    <property type="project" value="InterPro"/>
</dbReference>
<organism evidence="5 6">
    <name type="scientific">Sphaerochaeta halotolerans</name>
    <dbReference type="NCBI Taxonomy" id="2293840"/>
    <lineage>
        <taxon>Bacteria</taxon>
        <taxon>Pseudomonadati</taxon>
        <taxon>Spirochaetota</taxon>
        <taxon>Spirochaetia</taxon>
        <taxon>Spirochaetales</taxon>
        <taxon>Sphaerochaetaceae</taxon>
        <taxon>Sphaerochaeta</taxon>
    </lineage>
</organism>
<dbReference type="InterPro" id="IPR009057">
    <property type="entry name" value="Homeodomain-like_sf"/>
</dbReference>
<evidence type="ECO:0000256" key="2">
    <source>
        <dbReference type="ARBA" id="ARBA00023125"/>
    </source>
</evidence>
<reference evidence="6" key="1">
    <citation type="submission" date="2018-08" db="EMBL/GenBank/DDBJ databases">
        <authorList>
            <person name="Grouzdev D.S."/>
            <person name="Krutkina M.S."/>
        </authorList>
    </citation>
    <scope>NUCLEOTIDE SEQUENCE [LARGE SCALE GENOMIC DNA]</scope>
    <source>
        <strain evidence="6">4-11</strain>
    </source>
</reference>
<keyword evidence="1" id="KW-0805">Transcription regulation</keyword>
<dbReference type="GO" id="GO:0043565">
    <property type="term" value="F:sequence-specific DNA binding"/>
    <property type="evidence" value="ECO:0007669"/>
    <property type="project" value="InterPro"/>
</dbReference>
<reference evidence="5 6" key="2">
    <citation type="submission" date="2018-09" db="EMBL/GenBank/DDBJ databases">
        <title>Genome of Sphaerochaeta halotolerans strain 4-11.</title>
        <authorList>
            <person name="Nazina T.N."/>
            <person name="Sokolova D.S."/>
        </authorList>
    </citation>
    <scope>NUCLEOTIDE SEQUENCE [LARGE SCALE GENOMIC DNA]</scope>
    <source>
        <strain evidence="5 6">4-11</strain>
    </source>
</reference>
<dbReference type="SMART" id="SM00342">
    <property type="entry name" value="HTH_ARAC"/>
    <property type="match status" value="1"/>
</dbReference>
<dbReference type="SUPFAM" id="SSF51215">
    <property type="entry name" value="Regulatory protein AraC"/>
    <property type="match status" value="1"/>
</dbReference>